<name>A0A369BEW3_9FIRM</name>
<proteinExistence type="inferred from homology"/>
<evidence type="ECO:0000256" key="3">
    <source>
        <dbReference type="ARBA" id="ARBA00022475"/>
    </source>
</evidence>
<feature type="transmembrane region" description="Helical" evidence="7">
    <location>
        <begin position="12"/>
        <end position="34"/>
    </location>
</feature>
<reference evidence="9 10" key="1">
    <citation type="submission" date="2018-07" db="EMBL/GenBank/DDBJ databases">
        <title>Genomic Encyclopedia of Type Strains, Phase IV (KMG-IV): sequencing the most valuable type-strain genomes for metagenomic binning, comparative biology and taxonomic classification.</title>
        <authorList>
            <person name="Goeker M."/>
        </authorList>
    </citation>
    <scope>NUCLEOTIDE SEQUENCE [LARGE SCALE GENOMIC DNA]</scope>
    <source>
        <strain evidence="9 10">DSM 27016</strain>
    </source>
</reference>
<feature type="transmembrane region" description="Helical" evidence="7">
    <location>
        <begin position="133"/>
        <end position="152"/>
    </location>
</feature>
<dbReference type="PANTHER" id="PTHR30151:SF0">
    <property type="entry name" value="ABC TRANSPORTER PERMEASE PROTEIN MJ0413-RELATED"/>
    <property type="match status" value="1"/>
</dbReference>
<dbReference type="PROSITE" id="PS50928">
    <property type="entry name" value="ABC_TM1"/>
    <property type="match status" value="1"/>
</dbReference>
<comment type="similarity">
    <text evidence="7">Belongs to the binding-protein-dependent transport system permease family.</text>
</comment>
<feature type="transmembrane region" description="Helical" evidence="7">
    <location>
        <begin position="173"/>
        <end position="190"/>
    </location>
</feature>
<dbReference type="PANTHER" id="PTHR30151">
    <property type="entry name" value="ALKANE SULFONATE ABC TRANSPORTER-RELATED, MEMBRANE SUBUNIT"/>
    <property type="match status" value="1"/>
</dbReference>
<evidence type="ECO:0000256" key="2">
    <source>
        <dbReference type="ARBA" id="ARBA00022448"/>
    </source>
</evidence>
<dbReference type="GO" id="GO:0055085">
    <property type="term" value="P:transmembrane transport"/>
    <property type="evidence" value="ECO:0007669"/>
    <property type="project" value="InterPro"/>
</dbReference>
<keyword evidence="4 7" id="KW-0812">Transmembrane</keyword>
<evidence type="ECO:0000259" key="8">
    <source>
        <dbReference type="PROSITE" id="PS50928"/>
    </source>
</evidence>
<dbReference type="InterPro" id="IPR000515">
    <property type="entry name" value="MetI-like"/>
</dbReference>
<dbReference type="GO" id="GO:0005886">
    <property type="term" value="C:plasma membrane"/>
    <property type="evidence" value="ECO:0007669"/>
    <property type="project" value="UniProtKB-SubCell"/>
</dbReference>
<feature type="transmembrane region" description="Helical" evidence="7">
    <location>
        <begin position="75"/>
        <end position="95"/>
    </location>
</feature>
<evidence type="ECO:0000256" key="5">
    <source>
        <dbReference type="ARBA" id="ARBA00022989"/>
    </source>
</evidence>
<dbReference type="InterPro" id="IPR035906">
    <property type="entry name" value="MetI-like_sf"/>
</dbReference>
<evidence type="ECO:0000313" key="9">
    <source>
        <dbReference type="EMBL" id="RCX20083.1"/>
    </source>
</evidence>
<dbReference type="Pfam" id="PF00528">
    <property type="entry name" value="BPD_transp_1"/>
    <property type="match status" value="1"/>
</dbReference>
<dbReference type="CDD" id="cd06261">
    <property type="entry name" value="TM_PBP2"/>
    <property type="match status" value="1"/>
</dbReference>
<evidence type="ECO:0000256" key="1">
    <source>
        <dbReference type="ARBA" id="ARBA00004651"/>
    </source>
</evidence>
<dbReference type="EMBL" id="QPJT01000002">
    <property type="protein sequence ID" value="RCX20083.1"/>
    <property type="molecule type" value="Genomic_DNA"/>
</dbReference>
<evidence type="ECO:0000256" key="6">
    <source>
        <dbReference type="ARBA" id="ARBA00023136"/>
    </source>
</evidence>
<comment type="caution">
    <text evidence="9">The sequence shown here is derived from an EMBL/GenBank/DDBJ whole genome shotgun (WGS) entry which is preliminary data.</text>
</comment>
<feature type="transmembrane region" description="Helical" evidence="7">
    <location>
        <begin position="228"/>
        <end position="247"/>
    </location>
</feature>
<evidence type="ECO:0000313" key="10">
    <source>
        <dbReference type="Proteomes" id="UP000253034"/>
    </source>
</evidence>
<evidence type="ECO:0000256" key="7">
    <source>
        <dbReference type="RuleBase" id="RU363032"/>
    </source>
</evidence>
<dbReference type="Gene3D" id="1.10.3720.10">
    <property type="entry name" value="MetI-like"/>
    <property type="match status" value="1"/>
</dbReference>
<keyword evidence="10" id="KW-1185">Reference proteome</keyword>
<feature type="domain" description="ABC transmembrane type-1" evidence="8">
    <location>
        <begin position="67"/>
        <end position="247"/>
    </location>
</feature>
<evidence type="ECO:0000256" key="4">
    <source>
        <dbReference type="ARBA" id="ARBA00022692"/>
    </source>
</evidence>
<sequence>MQTRKYDITNIILSVCGLATFFLIWHLSISLGLISERTMAKPGEVVSTFIAKLSEVQPDGDTIQNHFLTSFQLSLYGFIAAIVIGTPLGLLMGWYKAIEYFANPIFEIVRPIPPIAWIPIIILLLGIGMPAKAFIIFVSAFVPCVINSYVGVKLTNPVLINVAKTFGASNWHIFKTICIPSAIPMVFAGFRISLGAAWSTLVAAELLASTSGLGYMIQMGRTLIRPDIIIVGMLTIGFTGALMAFVLNRFESKIAPWRAKK</sequence>
<dbReference type="Proteomes" id="UP000253034">
    <property type="component" value="Unassembled WGS sequence"/>
</dbReference>
<dbReference type="SUPFAM" id="SSF161098">
    <property type="entry name" value="MetI-like"/>
    <property type="match status" value="1"/>
</dbReference>
<dbReference type="AlphaFoldDB" id="A0A369BEW3"/>
<feature type="transmembrane region" description="Helical" evidence="7">
    <location>
        <begin position="107"/>
        <end position="127"/>
    </location>
</feature>
<comment type="subcellular location">
    <subcellularLocation>
        <location evidence="1 7">Cell membrane</location>
        <topology evidence="1 7">Multi-pass membrane protein</topology>
    </subcellularLocation>
</comment>
<keyword evidence="5 7" id="KW-1133">Transmembrane helix</keyword>
<keyword evidence="3" id="KW-1003">Cell membrane</keyword>
<accession>A0A369BEW3</accession>
<keyword evidence="6 7" id="KW-0472">Membrane</keyword>
<gene>
    <name evidence="9" type="ORF">DFR58_102152</name>
</gene>
<dbReference type="RefSeq" id="WP_242987358.1">
    <property type="nucleotide sequence ID" value="NZ_QPJT01000002.1"/>
</dbReference>
<organism evidence="9 10">
    <name type="scientific">Anaerobacterium chartisolvens</name>
    <dbReference type="NCBI Taxonomy" id="1297424"/>
    <lineage>
        <taxon>Bacteria</taxon>
        <taxon>Bacillati</taxon>
        <taxon>Bacillota</taxon>
        <taxon>Clostridia</taxon>
        <taxon>Eubacteriales</taxon>
        <taxon>Oscillospiraceae</taxon>
        <taxon>Anaerobacterium</taxon>
    </lineage>
</organism>
<keyword evidence="2 7" id="KW-0813">Transport</keyword>
<protein>
    <submittedName>
        <fullName evidence="9">NitT/TauT family transport system permease protein</fullName>
    </submittedName>
</protein>